<name>A0A520KSQ9_METT2</name>
<dbReference type="InterPro" id="IPR023467">
    <property type="entry name" value="MeTrfase_MtrH/MtxH"/>
</dbReference>
<dbReference type="NCBIfam" id="TIGR01114">
    <property type="entry name" value="mtrH"/>
    <property type="match status" value="1"/>
</dbReference>
<gene>
    <name evidence="4" type="primary">mtrH</name>
    <name evidence="4" type="ORF">EF806_02460</name>
</gene>
<keyword evidence="2 4" id="KW-0489">Methyltransferase</keyword>
<dbReference type="AlphaFoldDB" id="A0A520KSQ9"/>
<protein>
    <submittedName>
        <fullName evidence="4">Tetrahydromethanopterin S-methyltransferase subunit H</fullName>
        <ecNumber evidence="4">2.1.1.86</ecNumber>
    </submittedName>
</protein>
<accession>A0A520KSQ9</accession>
<evidence type="ECO:0000256" key="2">
    <source>
        <dbReference type="ARBA" id="ARBA00022603"/>
    </source>
</evidence>
<dbReference type="InterPro" id="IPR011005">
    <property type="entry name" value="Dihydropteroate_synth-like_sf"/>
</dbReference>
<comment type="similarity">
    <text evidence="1">Belongs to the MtrH family.</text>
</comment>
<dbReference type="GO" id="GO:0006730">
    <property type="term" value="P:one-carbon metabolic process"/>
    <property type="evidence" value="ECO:0007669"/>
    <property type="project" value="InterPro"/>
</dbReference>
<evidence type="ECO:0000313" key="5">
    <source>
        <dbReference type="Proteomes" id="UP000317158"/>
    </source>
</evidence>
<reference evidence="4 5" key="1">
    <citation type="journal article" date="2019" name="Nat. Microbiol.">
        <title>Wide diversity of methane and short-chain alkane metabolisms in uncultured archaea.</title>
        <authorList>
            <person name="Borrel G."/>
            <person name="Adam P.S."/>
            <person name="McKay L.J."/>
            <person name="Chen L.X."/>
            <person name="Sierra-Garcia I.N."/>
            <person name="Sieber C.M."/>
            <person name="Letourneur Q."/>
            <person name="Ghozlane A."/>
            <person name="Andersen G.L."/>
            <person name="Li W.J."/>
            <person name="Hallam S.J."/>
            <person name="Muyzer G."/>
            <person name="de Oliveira V.M."/>
            <person name="Inskeep W.P."/>
            <person name="Banfield J.F."/>
            <person name="Gribaldo S."/>
        </authorList>
    </citation>
    <scope>NUCLEOTIDE SEQUENCE [LARGE SCALE GENOMIC DNA]</scope>
    <source>
        <strain evidence="4">NM1a</strain>
    </source>
</reference>
<proteinExistence type="inferred from homology"/>
<dbReference type="PIRSF" id="PIRSF004960">
    <property type="entry name" value="MtrH_MtxH"/>
    <property type="match status" value="1"/>
</dbReference>
<dbReference type="Gene3D" id="3.20.20.20">
    <property type="entry name" value="Dihydropteroate synthase-like"/>
    <property type="match status" value="1"/>
</dbReference>
<comment type="caution">
    <text evidence="4">The sequence shown here is derived from an EMBL/GenBank/DDBJ whole genome shotgun (WGS) entry which is preliminary data.</text>
</comment>
<dbReference type="PIRSF" id="PIRSF500206">
    <property type="entry name" value="MtrH"/>
    <property type="match status" value="1"/>
</dbReference>
<organism evidence="4 5">
    <name type="scientific">Methanoliparum thermophilum</name>
    <dbReference type="NCBI Taxonomy" id="2491083"/>
    <lineage>
        <taxon>Archaea</taxon>
        <taxon>Methanobacteriati</taxon>
        <taxon>Methanobacteriota</taxon>
        <taxon>Candidatus Methanoliparia</taxon>
        <taxon>Candidatus Methanoliparales</taxon>
        <taxon>Candidatus Methanoliparaceae</taxon>
        <taxon>Candidatus Methanoliparum</taxon>
    </lineage>
</organism>
<dbReference type="Pfam" id="PF02007">
    <property type="entry name" value="MtrH"/>
    <property type="match status" value="1"/>
</dbReference>
<keyword evidence="3 4" id="KW-0808">Transferase</keyword>
<evidence type="ECO:0000256" key="1">
    <source>
        <dbReference type="ARBA" id="ARBA00006230"/>
    </source>
</evidence>
<dbReference type="Proteomes" id="UP000317158">
    <property type="component" value="Unassembled WGS sequence"/>
</dbReference>
<dbReference type="InterPro" id="IPR028342">
    <property type="entry name" value="MtrH"/>
</dbReference>
<dbReference type="GO" id="GO:0008168">
    <property type="term" value="F:methyltransferase activity"/>
    <property type="evidence" value="ECO:0007669"/>
    <property type="project" value="UniProtKB-KW"/>
</dbReference>
<dbReference type="EMBL" id="RXIF01000004">
    <property type="protein sequence ID" value="RZN64924.1"/>
    <property type="molecule type" value="Genomic_DNA"/>
</dbReference>
<evidence type="ECO:0000313" key="4">
    <source>
        <dbReference type="EMBL" id="RZN64924.1"/>
    </source>
</evidence>
<dbReference type="SUPFAM" id="SSF51717">
    <property type="entry name" value="Dihydropteroate synthetase-like"/>
    <property type="match status" value="1"/>
</dbReference>
<dbReference type="GO" id="GO:0032259">
    <property type="term" value="P:methylation"/>
    <property type="evidence" value="ECO:0007669"/>
    <property type="project" value="UniProtKB-KW"/>
</dbReference>
<sequence>MFIYSKEQKVVDFAGIKIGGQPGEIPTVLAGTIFYAGHKIVKDDVKGVIDEKKAEELINKQDEMSDMTGNPAIIQIFAEAPEAMEKYINFCTKVSDTPFLIDSTDVTAKIAGIKYTHEVGLSDKAMYNSLNVSCTEDELKALKDMDITSSIVLAFNPRDATVNGKVDLLKTGAGLVDKGLLDLSKDLGLDKIIVDAASMPIGSGAGSSVAAGYVIKSLFGVPVGLGIHNVPSAWVWLKNYRKAHSEHPEKGVWIGEGADVFKMCDIGSNIIPIISGQDFVLYGPIENSTLVFPLCGMVDIMMADANQAEHGITPIDTHPLFKMVE</sequence>
<evidence type="ECO:0000256" key="3">
    <source>
        <dbReference type="ARBA" id="ARBA00022679"/>
    </source>
</evidence>
<dbReference type="EC" id="2.1.1.86" evidence="4"/>